<dbReference type="InterPro" id="IPR003593">
    <property type="entry name" value="AAA+_ATPase"/>
</dbReference>
<name>A0ABX0Y036_9ACTN</name>
<protein>
    <submittedName>
        <fullName evidence="5">ABC transporter ATP-binding protein</fullName>
    </submittedName>
</protein>
<dbReference type="PROSITE" id="PS00211">
    <property type="entry name" value="ABC_TRANSPORTER_1"/>
    <property type="match status" value="1"/>
</dbReference>
<feature type="domain" description="ABC transporter" evidence="4">
    <location>
        <begin position="21"/>
        <end position="255"/>
    </location>
</feature>
<evidence type="ECO:0000256" key="2">
    <source>
        <dbReference type="ARBA" id="ARBA00022741"/>
    </source>
</evidence>
<dbReference type="InterPro" id="IPR027417">
    <property type="entry name" value="P-loop_NTPase"/>
</dbReference>
<evidence type="ECO:0000256" key="1">
    <source>
        <dbReference type="ARBA" id="ARBA00022448"/>
    </source>
</evidence>
<dbReference type="Proteomes" id="UP000722989">
    <property type="component" value="Unassembled WGS sequence"/>
</dbReference>
<dbReference type="GO" id="GO:0005524">
    <property type="term" value="F:ATP binding"/>
    <property type="evidence" value="ECO:0007669"/>
    <property type="project" value="UniProtKB-KW"/>
</dbReference>
<keyword evidence="3 5" id="KW-0067">ATP-binding</keyword>
<dbReference type="SUPFAM" id="SSF52540">
    <property type="entry name" value="P-loop containing nucleoside triphosphate hydrolases"/>
    <property type="match status" value="1"/>
</dbReference>
<sequence>MKAQTTRAADASLPAGSAADIVIDNVSMSFPTQDGTVVRAIDHVNEKVDAGRFVAIVGPSGCGKSTLLSLIAGLQTPTSGEVRIGGEVVRSPKRTTGVVFQEDSTLPWKTVLDNVCFGMRVAGVPKREQLERAQQFITLVGLQGFEKAHPPQLSGGMRQRVAIARTLALNPNALLMDEPFGALDQQTRLLIGAEVRRIWRETHKTVVFVTHDIQEAILLSQEVWVMSYRPGRILDRVVIDLPENRDTSSVGTPEFSEVFNHIWGLVRGEAMQAFADSEHAGLAGNHG</sequence>
<keyword evidence="1" id="KW-0813">Transport</keyword>
<gene>
    <name evidence="5" type="ORF">HC031_17125</name>
</gene>
<dbReference type="PROSITE" id="PS50893">
    <property type="entry name" value="ABC_TRANSPORTER_2"/>
    <property type="match status" value="1"/>
</dbReference>
<dbReference type="Pfam" id="PF00005">
    <property type="entry name" value="ABC_tran"/>
    <property type="match status" value="1"/>
</dbReference>
<organism evidence="5 6">
    <name type="scientific">Planosporangium thailandense</name>
    <dbReference type="NCBI Taxonomy" id="765197"/>
    <lineage>
        <taxon>Bacteria</taxon>
        <taxon>Bacillati</taxon>
        <taxon>Actinomycetota</taxon>
        <taxon>Actinomycetes</taxon>
        <taxon>Micromonosporales</taxon>
        <taxon>Micromonosporaceae</taxon>
        <taxon>Planosporangium</taxon>
    </lineage>
</organism>
<accession>A0ABX0Y036</accession>
<keyword evidence="6" id="KW-1185">Reference proteome</keyword>
<dbReference type="InterPro" id="IPR003439">
    <property type="entry name" value="ABC_transporter-like_ATP-bd"/>
</dbReference>
<comment type="caution">
    <text evidence="5">The sequence shown here is derived from an EMBL/GenBank/DDBJ whole genome shotgun (WGS) entry which is preliminary data.</text>
</comment>
<dbReference type="RefSeq" id="WP_167926322.1">
    <property type="nucleotide sequence ID" value="NZ_JAATVY010000011.1"/>
</dbReference>
<dbReference type="PANTHER" id="PTHR42788">
    <property type="entry name" value="TAURINE IMPORT ATP-BINDING PROTEIN-RELATED"/>
    <property type="match status" value="1"/>
</dbReference>
<dbReference type="InterPro" id="IPR017871">
    <property type="entry name" value="ABC_transporter-like_CS"/>
</dbReference>
<dbReference type="SMART" id="SM00382">
    <property type="entry name" value="AAA"/>
    <property type="match status" value="1"/>
</dbReference>
<dbReference type="CDD" id="cd03293">
    <property type="entry name" value="ABC_NrtD_SsuB_transporters"/>
    <property type="match status" value="1"/>
</dbReference>
<dbReference type="PANTHER" id="PTHR42788:SF13">
    <property type="entry name" value="ALIPHATIC SULFONATES IMPORT ATP-BINDING PROTEIN SSUB"/>
    <property type="match status" value="1"/>
</dbReference>
<reference evidence="5 6" key="1">
    <citation type="submission" date="2020-03" db="EMBL/GenBank/DDBJ databases">
        <title>WGS of the type strain of Planosporangium spp.</title>
        <authorList>
            <person name="Thawai C."/>
        </authorList>
    </citation>
    <scope>NUCLEOTIDE SEQUENCE [LARGE SCALE GENOMIC DNA]</scope>
    <source>
        <strain evidence="5 6">TBRC 5610</strain>
    </source>
</reference>
<evidence type="ECO:0000259" key="4">
    <source>
        <dbReference type="PROSITE" id="PS50893"/>
    </source>
</evidence>
<proteinExistence type="predicted"/>
<evidence type="ECO:0000313" key="6">
    <source>
        <dbReference type="Proteomes" id="UP000722989"/>
    </source>
</evidence>
<evidence type="ECO:0000256" key="3">
    <source>
        <dbReference type="ARBA" id="ARBA00022840"/>
    </source>
</evidence>
<dbReference type="EMBL" id="JAATVY010000011">
    <property type="protein sequence ID" value="NJC71426.1"/>
    <property type="molecule type" value="Genomic_DNA"/>
</dbReference>
<dbReference type="Gene3D" id="3.40.50.300">
    <property type="entry name" value="P-loop containing nucleotide triphosphate hydrolases"/>
    <property type="match status" value="1"/>
</dbReference>
<dbReference type="InterPro" id="IPR050166">
    <property type="entry name" value="ABC_transporter_ATP-bind"/>
</dbReference>
<keyword evidence="2" id="KW-0547">Nucleotide-binding</keyword>
<evidence type="ECO:0000313" key="5">
    <source>
        <dbReference type="EMBL" id="NJC71426.1"/>
    </source>
</evidence>